<dbReference type="AlphaFoldDB" id="A0A383W605"/>
<accession>A0A383W605</accession>
<dbReference type="InterPro" id="IPR011641">
    <property type="entry name" value="Tyr-kin_ephrin_A/B_rcpt-like"/>
</dbReference>
<reference evidence="3 5" key="1">
    <citation type="submission" date="2016-10" db="EMBL/GenBank/DDBJ databases">
        <authorList>
            <person name="Cai Z."/>
        </authorList>
    </citation>
    <scope>NUCLEOTIDE SEQUENCE [LARGE SCALE GENOMIC DNA]</scope>
</reference>
<feature type="domain" description="Tyrosine-protein kinase ephrin type A/B receptor-like" evidence="2">
    <location>
        <begin position="572"/>
        <end position="618"/>
    </location>
</feature>
<dbReference type="Gene3D" id="2.10.50.10">
    <property type="entry name" value="Tumor Necrosis Factor Receptor, subunit A, domain 2"/>
    <property type="match status" value="1"/>
</dbReference>
<evidence type="ECO:0000259" key="2">
    <source>
        <dbReference type="Pfam" id="PF07699"/>
    </source>
</evidence>
<feature type="domain" description="Tyrosine-protein kinase ephrin type A/B receptor-like" evidence="2">
    <location>
        <begin position="872"/>
        <end position="912"/>
    </location>
</feature>
<evidence type="ECO:0000313" key="4">
    <source>
        <dbReference type="EMBL" id="SZX79435.1"/>
    </source>
</evidence>
<keyword evidence="5" id="KW-1185">Reference proteome</keyword>
<dbReference type="Proteomes" id="UP000256970">
    <property type="component" value="Unassembled WGS sequence"/>
</dbReference>
<keyword evidence="1" id="KW-0732">Signal</keyword>
<dbReference type="PANTHER" id="PTHR46104">
    <property type="entry name" value="GENE 9195-RELATED-RELATED"/>
    <property type="match status" value="1"/>
</dbReference>
<evidence type="ECO:0000313" key="3">
    <source>
        <dbReference type="EMBL" id="SZX72650.1"/>
    </source>
</evidence>
<proteinExistence type="predicted"/>
<name>A0A383W605_TETOB</name>
<organism evidence="3 5">
    <name type="scientific">Tetradesmus obliquus</name>
    <name type="common">Green alga</name>
    <name type="synonym">Acutodesmus obliquus</name>
    <dbReference type="NCBI Taxonomy" id="3088"/>
    <lineage>
        <taxon>Eukaryota</taxon>
        <taxon>Viridiplantae</taxon>
        <taxon>Chlorophyta</taxon>
        <taxon>core chlorophytes</taxon>
        <taxon>Chlorophyceae</taxon>
        <taxon>CS clade</taxon>
        <taxon>Sphaeropleales</taxon>
        <taxon>Scenedesmaceae</taxon>
        <taxon>Tetradesmus</taxon>
    </lineage>
</organism>
<evidence type="ECO:0000313" key="5">
    <source>
        <dbReference type="Proteomes" id="UP000256970"/>
    </source>
</evidence>
<dbReference type="PANTHER" id="PTHR46104:SF1">
    <property type="entry name" value="GENE 9195-RELATED"/>
    <property type="match status" value="1"/>
</dbReference>
<dbReference type="STRING" id="3088.A0A383W605"/>
<feature type="chain" id="PRO_5036333874" description="Tyrosine-protein kinase ephrin type A/B receptor-like domain-containing protein" evidence="1">
    <location>
        <begin position="28"/>
        <end position="1124"/>
    </location>
</feature>
<gene>
    <name evidence="3" type="ORF">BQ4739_LOCUS12803</name>
    <name evidence="4" type="ORF">BQ4739_LOCUS19710</name>
</gene>
<dbReference type="SUPFAM" id="SSF57184">
    <property type="entry name" value="Growth factor receptor domain"/>
    <property type="match status" value="2"/>
</dbReference>
<feature type="signal peptide" evidence="1">
    <location>
        <begin position="1"/>
        <end position="27"/>
    </location>
</feature>
<protein>
    <recommendedName>
        <fullName evidence="2">Tyrosine-protein kinase ephrin type A/B receptor-like domain-containing protein</fullName>
    </recommendedName>
</protein>
<dbReference type="InterPro" id="IPR009030">
    <property type="entry name" value="Growth_fac_rcpt_cys_sf"/>
</dbReference>
<dbReference type="SMART" id="SM01411">
    <property type="entry name" value="Ephrin_rec_like"/>
    <property type="match status" value="8"/>
</dbReference>
<dbReference type="EMBL" id="FNXT01001145">
    <property type="protein sequence ID" value="SZX72650.1"/>
    <property type="molecule type" value="Genomic_DNA"/>
</dbReference>
<dbReference type="EMBL" id="FNXT01001367">
    <property type="protein sequence ID" value="SZX79435.1"/>
    <property type="molecule type" value="Genomic_DNA"/>
</dbReference>
<dbReference type="Pfam" id="PF07699">
    <property type="entry name" value="Ephrin_rec_like"/>
    <property type="match status" value="3"/>
</dbReference>
<sequence length="1124" mass="116308">MTTHGSRCRAAAGVVLAILLFAGGAAAGSASLVNSCAVRIRPATAPTSQIYISLHEVELYNAAGAKIPTSSISASSSSVWPGAVVPYAADFCNDGILTSEPGPGIDTWTNLCHTAQGDKYPTMTFTYPCQQGLSKAVVYNFRDPSGALYPTGSLLNQFVLDVLVNGNSIAYTKPLQAVLVQEVAYMDPSVEANSCSVRLRPTTASPEHMMFREVVLFDARGVQIPASLVTGSMSSAYTGQEQDFSASKCLDGATWNRNWNSFNLCFTLGPFTGDPYPWMRFGYPCAGGLSKVVLYNRLDWGASYASVLSLDVTNLGKTAYTFAFNTTQEVYNIPVIMSANQPAAWQCSKPKAKDLQALSSGNKTAEQVCIANGRSFFFTDGVNTEYPGCGNCDCCKVAGAVEDNPCRDIHRGCEKCGKIRIPGTTKTTTACTACFLGWRLRRDGESKTCDCAPGMAFNGTGDDISNWCAPCPKGQYCPGGGADNPESAASSCPEGLATVSTGAKSSSQCFTAPGFGRTTTQVGIQTVVQVTECPIGTYNTGGNTAGCQKCGAGLTTLGPRSMNASMCLAPAGSYVERGTGKACQKGMYSEELNNLSACIACPDGVTTPGDGSNSSSACGLAKPGFHLVNATAAAASASASAAASKAATAAVCPPGSYQGREAAVFECSPCDFGYYTRAEGAAGNAECLAPPGWELKPGASLITECELGYFKEGWNKNPCSACGSGLTTAKIGSVSADSCLIPAGWGLTQLTPEPIAVMCVNGSYGVNSTRAVVASSRCVLCPPKMFTLDQLAVVTAGSGYVDETACLVQPGWGVMATGVELCPAGSYNEGLNRKPCRACDTGYTSLAAGADGEDSCVVQSGWALDSKFNIPEPCDVGTWGAGGTLEDRNGSCIACPRGFTTQRDESDSAADCNACAAGFGGANCTTCPHNTFSTGGLTAGTDCVPCASGSVSARGATDNTQCYPALVDADEDVFPVSNDTAWANDDASSSVQCQSNCRSNAACILFRFSTGQGDPTCQLLLETADGSQTLGFKAASNGQDFAFYRLPDDLTVGVLLSDAGEKSPAECMAECKSTPGCEVISMPAASLPSSAGSCKLIGSELSSDWIGMYHIQGDRLHADSLIAA</sequence>
<evidence type="ECO:0000256" key="1">
    <source>
        <dbReference type="SAM" id="SignalP"/>
    </source>
</evidence>
<feature type="domain" description="Tyrosine-protein kinase ephrin type A/B receptor-like" evidence="2">
    <location>
        <begin position="703"/>
        <end position="739"/>
    </location>
</feature>